<dbReference type="InterPro" id="IPR008972">
    <property type="entry name" value="Cupredoxin"/>
</dbReference>
<dbReference type="Pfam" id="PF00394">
    <property type="entry name" value="Cu-oxidase"/>
    <property type="match status" value="1"/>
</dbReference>
<dbReference type="Pfam" id="PF07731">
    <property type="entry name" value="Cu-oxidase_2"/>
    <property type="match status" value="1"/>
</dbReference>
<name>A0A9P4M558_9PEZI</name>
<keyword evidence="9" id="KW-1185">Reference proteome</keyword>
<evidence type="ECO:0000256" key="4">
    <source>
        <dbReference type="ARBA" id="ARBA00023008"/>
    </source>
</evidence>
<dbReference type="CDD" id="cd04205">
    <property type="entry name" value="CuRO_2_LCC_like"/>
    <property type="match status" value="1"/>
</dbReference>
<feature type="domain" description="Plastocyanin-like" evidence="7">
    <location>
        <begin position="22"/>
        <end position="136"/>
    </location>
</feature>
<evidence type="ECO:0000259" key="7">
    <source>
        <dbReference type="Pfam" id="PF07732"/>
    </source>
</evidence>
<evidence type="ECO:0000256" key="1">
    <source>
        <dbReference type="ARBA" id="ARBA00010609"/>
    </source>
</evidence>
<dbReference type="PROSITE" id="PS00080">
    <property type="entry name" value="MULTICOPPER_OXIDASE2"/>
    <property type="match status" value="1"/>
</dbReference>
<dbReference type="PANTHER" id="PTHR11709">
    <property type="entry name" value="MULTI-COPPER OXIDASE"/>
    <property type="match status" value="1"/>
</dbReference>
<dbReference type="GO" id="GO:0005507">
    <property type="term" value="F:copper ion binding"/>
    <property type="evidence" value="ECO:0007669"/>
    <property type="project" value="InterPro"/>
</dbReference>
<dbReference type="CDD" id="cd13910">
    <property type="entry name" value="CuRO_3_MCO_like_4"/>
    <property type="match status" value="1"/>
</dbReference>
<dbReference type="InterPro" id="IPR045087">
    <property type="entry name" value="Cu-oxidase_fam"/>
</dbReference>
<proteinExistence type="inferred from homology"/>
<evidence type="ECO:0000313" key="9">
    <source>
        <dbReference type="Proteomes" id="UP000799772"/>
    </source>
</evidence>
<dbReference type="InterPro" id="IPR002355">
    <property type="entry name" value="Cu_oxidase_Cu_BS"/>
</dbReference>
<evidence type="ECO:0000256" key="3">
    <source>
        <dbReference type="ARBA" id="ARBA00023002"/>
    </source>
</evidence>
<evidence type="ECO:0000259" key="6">
    <source>
        <dbReference type="Pfam" id="PF07731"/>
    </source>
</evidence>
<dbReference type="Proteomes" id="UP000799772">
    <property type="component" value="Unassembled WGS sequence"/>
</dbReference>
<dbReference type="InterPro" id="IPR011706">
    <property type="entry name" value="Cu-oxidase_C"/>
</dbReference>
<gene>
    <name evidence="8" type="ORF">NA57DRAFT_15739</name>
</gene>
<reference evidence="8" key="1">
    <citation type="journal article" date="2020" name="Stud. Mycol.">
        <title>101 Dothideomycetes genomes: a test case for predicting lifestyles and emergence of pathogens.</title>
        <authorList>
            <person name="Haridas S."/>
            <person name="Albert R."/>
            <person name="Binder M."/>
            <person name="Bloem J."/>
            <person name="Labutti K."/>
            <person name="Salamov A."/>
            <person name="Andreopoulos B."/>
            <person name="Baker S."/>
            <person name="Barry K."/>
            <person name="Bills G."/>
            <person name="Bluhm B."/>
            <person name="Cannon C."/>
            <person name="Castanera R."/>
            <person name="Culley D."/>
            <person name="Daum C."/>
            <person name="Ezra D."/>
            <person name="Gonzalez J."/>
            <person name="Henrissat B."/>
            <person name="Kuo A."/>
            <person name="Liang C."/>
            <person name="Lipzen A."/>
            <person name="Lutzoni F."/>
            <person name="Magnuson J."/>
            <person name="Mondo S."/>
            <person name="Nolan M."/>
            <person name="Ohm R."/>
            <person name="Pangilinan J."/>
            <person name="Park H.-J."/>
            <person name="Ramirez L."/>
            <person name="Alfaro M."/>
            <person name="Sun H."/>
            <person name="Tritt A."/>
            <person name="Yoshinaga Y."/>
            <person name="Zwiers L.-H."/>
            <person name="Turgeon B."/>
            <person name="Goodwin S."/>
            <person name="Spatafora J."/>
            <person name="Crous P."/>
            <person name="Grigoriev I."/>
        </authorList>
    </citation>
    <scope>NUCLEOTIDE SEQUENCE</scope>
    <source>
        <strain evidence="8">CBS 133067</strain>
    </source>
</reference>
<sequence>LHPEEHVHRKPAVIRHQWRITAGPRRPDGVLKTVYLINNEFLGPSVECRSGDTIVINVENGLEDDGIAMHWHGLHMRGANEMDGAASFTQMPIEPGANFTYQFRVSDDQHGTFWYHAHDGVQRADGLFGAFIVHKPIIDLDTKSDMQLYEYEEERLLMIGDWYHRSAKDVIAWYMRAASFGMEPVPDSLLLNGVGAYNCSMATRARPLDCIQRTAPIFSFEESKHYRMRLVNVGDLAGFTVSVTGGRMLPINVDGGSDIQGQLTRSVGVLYPGQRVDIVFTGDDHLRDPALQVTFEDENFKYPNPALTDSQLFPLLFSDNRGVGSDVHSGILNFYNLDAAKAPAISTQELPRVANMTMVLYSTTQKLAHLSNIPHGYINQTSWEPQASPPGYLLALPRSQWDAHQFVPHIQLPSDTNADSVSPYWIDLVLNNLDDGSHPFHLHGHDVYVLQTHAGFGWGSWNPFENPVPPGGPLNTELGVRRDTFYVPKRGYTVLRFKADNPGIWMFHCHILWHQASGMAM</sequence>
<dbReference type="AlphaFoldDB" id="A0A9P4M558"/>
<feature type="domain" description="Plastocyanin-like" evidence="6">
    <location>
        <begin position="425"/>
        <end position="521"/>
    </location>
</feature>
<feature type="non-terminal residue" evidence="8">
    <location>
        <position position="1"/>
    </location>
</feature>
<dbReference type="InterPro" id="IPR011707">
    <property type="entry name" value="Cu-oxidase-like_N"/>
</dbReference>
<comment type="caution">
    <text evidence="8">The sequence shown here is derived from an EMBL/GenBank/DDBJ whole genome shotgun (WGS) entry which is preliminary data.</text>
</comment>
<evidence type="ECO:0008006" key="10">
    <source>
        <dbReference type="Google" id="ProtNLM"/>
    </source>
</evidence>
<dbReference type="InterPro" id="IPR001117">
    <property type="entry name" value="Cu-oxidase_2nd"/>
</dbReference>
<dbReference type="OrthoDB" id="2121828at2759"/>
<keyword evidence="2" id="KW-0479">Metal-binding</keyword>
<evidence type="ECO:0000259" key="5">
    <source>
        <dbReference type="Pfam" id="PF00394"/>
    </source>
</evidence>
<feature type="non-terminal residue" evidence="8">
    <location>
        <position position="521"/>
    </location>
</feature>
<comment type="similarity">
    <text evidence="1">Belongs to the multicopper oxidase family.</text>
</comment>
<keyword evidence="3" id="KW-0560">Oxidoreductase</keyword>
<dbReference type="EMBL" id="ML978133">
    <property type="protein sequence ID" value="KAF2094977.1"/>
    <property type="molecule type" value="Genomic_DNA"/>
</dbReference>
<feature type="domain" description="Plastocyanin-like" evidence="5">
    <location>
        <begin position="154"/>
        <end position="284"/>
    </location>
</feature>
<dbReference type="SUPFAM" id="SSF49503">
    <property type="entry name" value="Cupredoxins"/>
    <property type="match status" value="3"/>
</dbReference>
<organism evidence="8 9">
    <name type="scientific">Rhizodiscina lignyota</name>
    <dbReference type="NCBI Taxonomy" id="1504668"/>
    <lineage>
        <taxon>Eukaryota</taxon>
        <taxon>Fungi</taxon>
        <taxon>Dikarya</taxon>
        <taxon>Ascomycota</taxon>
        <taxon>Pezizomycotina</taxon>
        <taxon>Dothideomycetes</taxon>
        <taxon>Pleosporomycetidae</taxon>
        <taxon>Aulographales</taxon>
        <taxon>Rhizodiscinaceae</taxon>
        <taxon>Rhizodiscina</taxon>
    </lineage>
</organism>
<keyword evidence="4" id="KW-0186">Copper</keyword>
<dbReference type="PANTHER" id="PTHR11709:SF394">
    <property type="entry name" value="FI03373P-RELATED"/>
    <property type="match status" value="1"/>
</dbReference>
<dbReference type="CDD" id="cd04206">
    <property type="entry name" value="CuRO_1_LCC_like"/>
    <property type="match status" value="1"/>
</dbReference>
<accession>A0A9P4M558</accession>
<dbReference type="Pfam" id="PF07732">
    <property type="entry name" value="Cu-oxidase_3"/>
    <property type="match status" value="1"/>
</dbReference>
<dbReference type="Gene3D" id="2.60.40.420">
    <property type="entry name" value="Cupredoxins - blue copper proteins"/>
    <property type="match status" value="3"/>
</dbReference>
<evidence type="ECO:0000313" key="8">
    <source>
        <dbReference type="EMBL" id="KAF2094977.1"/>
    </source>
</evidence>
<evidence type="ECO:0000256" key="2">
    <source>
        <dbReference type="ARBA" id="ARBA00022723"/>
    </source>
</evidence>
<protein>
    <recommendedName>
        <fullName evidence="10">Laccase</fullName>
    </recommendedName>
</protein>
<dbReference type="GO" id="GO:0016491">
    <property type="term" value="F:oxidoreductase activity"/>
    <property type="evidence" value="ECO:0007669"/>
    <property type="project" value="UniProtKB-KW"/>
</dbReference>